<dbReference type="PANTHER" id="PTHR37947">
    <property type="entry name" value="BLL2462 PROTEIN"/>
    <property type="match status" value="1"/>
</dbReference>
<name>A0A1N7CPS8_9EURY</name>
<dbReference type="RefSeq" id="WP_076431111.1">
    <property type="nucleotide sequence ID" value="NZ_FTNO01000003.1"/>
</dbReference>
<dbReference type="AlphaFoldDB" id="A0A1N7CPS8"/>
<dbReference type="EMBL" id="FTNO01000003">
    <property type="protein sequence ID" value="SIR65606.1"/>
    <property type="molecule type" value="Genomic_DNA"/>
</dbReference>
<evidence type="ECO:0000313" key="3">
    <source>
        <dbReference type="Proteomes" id="UP000186914"/>
    </source>
</evidence>
<dbReference type="CDD" id="cd03143">
    <property type="entry name" value="A4_beta-galactosidase_middle_domain"/>
    <property type="match status" value="1"/>
</dbReference>
<accession>A0A1N7CPS8</accession>
<keyword evidence="3" id="KW-1185">Reference proteome</keyword>
<evidence type="ECO:0000259" key="1">
    <source>
        <dbReference type="Pfam" id="PF07090"/>
    </source>
</evidence>
<reference evidence="3" key="1">
    <citation type="submission" date="2017-01" db="EMBL/GenBank/DDBJ databases">
        <authorList>
            <person name="Varghese N."/>
            <person name="Submissions S."/>
        </authorList>
    </citation>
    <scope>NUCLEOTIDE SEQUENCE [LARGE SCALE GENOMIC DNA]</scope>
    <source>
        <strain evidence="3">CGMCC 1.7737</strain>
    </source>
</reference>
<dbReference type="Gene3D" id="3.40.50.880">
    <property type="match status" value="1"/>
</dbReference>
<gene>
    <name evidence="2" type="ORF">SAMN05421858_3162</name>
</gene>
<dbReference type="InterPro" id="IPR010768">
    <property type="entry name" value="GATase1-like"/>
</dbReference>
<dbReference type="OrthoDB" id="346289at2157"/>
<sequence>MTNVLLAGESWVTVQFEIKGKNVLRDSQYGEVADRFIDTLESVGASVTYQPCHVAAESFPRTNEALSEYDLVILSDVGADTLQITRQVADGETDADRCAVLAEWVREGGALGMVGGYMSFAGKGGQARYGTTALADVLPVEIETGDDRVETPDGAVPRNAGVPDTDLPEEWPHVLGYNRTTAKPGADVWATVRGDPFLAVGDYGDGSSFAYTTDCAPHWAPEGLLSWDRLPTLWNRVLDRVT</sequence>
<proteinExistence type="predicted"/>
<dbReference type="Pfam" id="PF07090">
    <property type="entry name" value="GATase1_like"/>
    <property type="match status" value="1"/>
</dbReference>
<evidence type="ECO:0000313" key="2">
    <source>
        <dbReference type="EMBL" id="SIR65606.1"/>
    </source>
</evidence>
<dbReference type="InterPro" id="IPR029062">
    <property type="entry name" value="Class_I_gatase-like"/>
</dbReference>
<protein>
    <submittedName>
        <fullName evidence="2">Uncharacterized membrane protein</fullName>
    </submittedName>
</protein>
<feature type="domain" description="Putative glutamine amidotransferase" evidence="1">
    <location>
        <begin position="4"/>
        <end position="242"/>
    </location>
</feature>
<dbReference type="Proteomes" id="UP000186914">
    <property type="component" value="Unassembled WGS sequence"/>
</dbReference>
<dbReference type="PANTHER" id="PTHR37947:SF1">
    <property type="entry name" value="BLL2462 PROTEIN"/>
    <property type="match status" value="1"/>
</dbReference>
<organism evidence="2 3">
    <name type="scientific">Haladaptatus litoreus</name>
    <dbReference type="NCBI Taxonomy" id="553468"/>
    <lineage>
        <taxon>Archaea</taxon>
        <taxon>Methanobacteriati</taxon>
        <taxon>Methanobacteriota</taxon>
        <taxon>Stenosarchaea group</taxon>
        <taxon>Halobacteria</taxon>
        <taxon>Halobacteriales</taxon>
        <taxon>Haladaptataceae</taxon>
        <taxon>Haladaptatus</taxon>
    </lineage>
</organism>
<dbReference type="SUPFAM" id="SSF52317">
    <property type="entry name" value="Class I glutamine amidotransferase-like"/>
    <property type="match status" value="1"/>
</dbReference>